<evidence type="ECO:0000256" key="5">
    <source>
        <dbReference type="ARBA" id="ARBA00023136"/>
    </source>
</evidence>
<comment type="caution">
    <text evidence="10">The sequence shown here is derived from an EMBL/GenBank/DDBJ whole genome shotgun (WGS) entry which is preliminary data.</text>
</comment>
<dbReference type="GO" id="GO:0009847">
    <property type="term" value="P:spore germination"/>
    <property type="evidence" value="ECO:0007669"/>
    <property type="project" value="InterPro"/>
</dbReference>
<dbReference type="AlphaFoldDB" id="A0A917K3K5"/>
<dbReference type="GO" id="GO:0016020">
    <property type="term" value="C:membrane"/>
    <property type="evidence" value="ECO:0007669"/>
    <property type="project" value="UniProtKB-SubCell"/>
</dbReference>
<dbReference type="RefSeq" id="WP_188881105.1">
    <property type="nucleotide sequence ID" value="NZ_BMOY01000006.1"/>
</dbReference>
<keyword evidence="6" id="KW-0564">Palmitate</keyword>
<dbReference type="InterPro" id="IPR008844">
    <property type="entry name" value="Spore_GerAC-like"/>
</dbReference>
<dbReference type="InterPro" id="IPR046953">
    <property type="entry name" value="Spore_GerAC-like_C"/>
</dbReference>
<name>A0A917K3K5_9BACL</name>
<reference evidence="10" key="1">
    <citation type="journal article" date="2014" name="Int. J. Syst. Evol. Microbiol.">
        <title>Complete genome sequence of Corynebacterium casei LMG S-19264T (=DSM 44701T), isolated from a smear-ripened cheese.</title>
        <authorList>
            <consortium name="US DOE Joint Genome Institute (JGI-PGF)"/>
            <person name="Walter F."/>
            <person name="Albersmeier A."/>
            <person name="Kalinowski J."/>
            <person name="Ruckert C."/>
        </authorList>
    </citation>
    <scope>NUCLEOTIDE SEQUENCE</scope>
    <source>
        <strain evidence="10">JCM 18487</strain>
    </source>
</reference>
<feature type="domain" description="Spore germination GerAC-like C-terminal" evidence="8">
    <location>
        <begin position="219"/>
        <end position="383"/>
    </location>
</feature>
<keyword evidence="4" id="KW-0732">Signal</keyword>
<dbReference type="InterPro" id="IPR038501">
    <property type="entry name" value="Spore_GerAC_C_sf"/>
</dbReference>
<dbReference type="Pfam" id="PF05504">
    <property type="entry name" value="Spore_GerAC"/>
    <property type="match status" value="1"/>
</dbReference>
<evidence type="ECO:0000256" key="2">
    <source>
        <dbReference type="ARBA" id="ARBA00007886"/>
    </source>
</evidence>
<dbReference type="PANTHER" id="PTHR35789:SF1">
    <property type="entry name" value="SPORE GERMINATION PROTEIN B3"/>
    <property type="match status" value="1"/>
</dbReference>
<organism evidence="10 11">
    <name type="scientific">Alicyclobacillus cellulosilyticus</name>
    <dbReference type="NCBI Taxonomy" id="1003997"/>
    <lineage>
        <taxon>Bacteria</taxon>
        <taxon>Bacillati</taxon>
        <taxon>Bacillota</taxon>
        <taxon>Bacilli</taxon>
        <taxon>Bacillales</taxon>
        <taxon>Alicyclobacillaceae</taxon>
        <taxon>Alicyclobacillus</taxon>
    </lineage>
</organism>
<keyword evidence="5" id="KW-0472">Membrane</keyword>
<evidence type="ECO:0000259" key="8">
    <source>
        <dbReference type="Pfam" id="PF05504"/>
    </source>
</evidence>
<gene>
    <name evidence="10" type="primary">yfkR</name>
    <name evidence="10" type="ORF">GCM10010885_06300</name>
</gene>
<dbReference type="PANTHER" id="PTHR35789">
    <property type="entry name" value="SPORE GERMINATION PROTEIN B3"/>
    <property type="match status" value="1"/>
</dbReference>
<dbReference type="Pfam" id="PF25198">
    <property type="entry name" value="Spore_GerAC_N"/>
    <property type="match status" value="1"/>
</dbReference>
<dbReference type="PROSITE" id="PS51257">
    <property type="entry name" value="PROKAR_LIPOPROTEIN"/>
    <property type="match status" value="1"/>
</dbReference>
<proteinExistence type="inferred from homology"/>
<comment type="similarity">
    <text evidence="2">Belongs to the GerABKC lipoprotein family.</text>
</comment>
<dbReference type="EMBL" id="BMOY01000006">
    <property type="protein sequence ID" value="GGI99733.1"/>
    <property type="molecule type" value="Genomic_DNA"/>
</dbReference>
<reference evidence="10" key="2">
    <citation type="submission" date="2020-09" db="EMBL/GenBank/DDBJ databases">
        <authorList>
            <person name="Sun Q."/>
            <person name="Ohkuma M."/>
        </authorList>
    </citation>
    <scope>NUCLEOTIDE SEQUENCE</scope>
    <source>
        <strain evidence="10">JCM 18487</strain>
    </source>
</reference>
<keyword evidence="3" id="KW-0309">Germination</keyword>
<sequence length="398" mass="43647">MALAGRRRTVAAAVAASLFLSGCWDRREINDVAFVVATAIDKAGPRYRVMVQIPLPGQMGTLGQSGGGGTSGTKTFYVDSAVGDTIREANSELQLAMSRRMSFAHMRVLLIGEDLARVGISPVIDVNARIPQNRLTAFMLVVKGQGGSVLNADAPMERYPAEMIRELAGTQTMKNPRRIRDVLHALISDGLDPVLPAISVVKTEPEGEHDAVSTIRVAGYAVFRGDRLAGYLEGGAAEGLLWAMNQAKNPVITVKPPKGEGKITIQFPQTDASLRVRMRQGQPVYSLRIRATGAVIENESNYDLAAGENMEVIERTAKRVIEQEVYQALAALQHRFHADPIGYGDALHRQQYAVWRKLRTHWDEVYTKVHTVVDAEVQVENTGNVREPMGIPRKELTE</sequence>
<dbReference type="NCBIfam" id="TIGR02887">
    <property type="entry name" value="spore_ger_x_C"/>
    <property type="match status" value="1"/>
</dbReference>
<comment type="subcellular location">
    <subcellularLocation>
        <location evidence="1">Membrane</location>
        <topology evidence="1">Lipid-anchor</topology>
    </subcellularLocation>
</comment>
<evidence type="ECO:0000256" key="7">
    <source>
        <dbReference type="ARBA" id="ARBA00023288"/>
    </source>
</evidence>
<feature type="domain" description="Spore germination protein N-terminal" evidence="9">
    <location>
        <begin position="25"/>
        <end position="199"/>
    </location>
</feature>
<protein>
    <submittedName>
        <fullName evidence="10">Spore germination protein YfkR</fullName>
    </submittedName>
</protein>
<evidence type="ECO:0000256" key="4">
    <source>
        <dbReference type="ARBA" id="ARBA00022729"/>
    </source>
</evidence>
<dbReference type="Proteomes" id="UP000637695">
    <property type="component" value="Unassembled WGS sequence"/>
</dbReference>
<evidence type="ECO:0000259" key="9">
    <source>
        <dbReference type="Pfam" id="PF25198"/>
    </source>
</evidence>
<keyword evidence="7" id="KW-0449">Lipoprotein</keyword>
<evidence type="ECO:0000256" key="1">
    <source>
        <dbReference type="ARBA" id="ARBA00004635"/>
    </source>
</evidence>
<dbReference type="InterPro" id="IPR057336">
    <property type="entry name" value="GerAC_N"/>
</dbReference>
<evidence type="ECO:0000313" key="11">
    <source>
        <dbReference type="Proteomes" id="UP000637695"/>
    </source>
</evidence>
<accession>A0A917K3K5</accession>
<keyword evidence="11" id="KW-1185">Reference proteome</keyword>
<dbReference type="Gene3D" id="3.30.300.210">
    <property type="entry name" value="Nutrient germinant receptor protein C, domain 3"/>
    <property type="match status" value="1"/>
</dbReference>
<evidence type="ECO:0000256" key="3">
    <source>
        <dbReference type="ARBA" id="ARBA00022544"/>
    </source>
</evidence>
<evidence type="ECO:0000313" key="10">
    <source>
        <dbReference type="EMBL" id="GGI99733.1"/>
    </source>
</evidence>
<evidence type="ECO:0000256" key="6">
    <source>
        <dbReference type="ARBA" id="ARBA00023139"/>
    </source>
</evidence>